<reference evidence="2 3" key="1">
    <citation type="submission" date="2017-07" db="EMBL/GenBank/DDBJ databases">
        <title>Genome sequencing and assembly of Paenibacillus rigui.</title>
        <authorList>
            <person name="Mayilraj S."/>
        </authorList>
    </citation>
    <scope>NUCLEOTIDE SEQUENCE [LARGE SCALE GENOMIC DNA]</scope>
    <source>
        <strain evidence="2 3">JCM 16352</strain>
    </source>
</reference>
<dbReference type="OrthoDB" id="2353304at2"/>
<evidence type="ECO:0000313" key="3">
    <source>
        <dbReference type="Proteomes" id="UP000215509"/>
    </source>
</evidence>
<proteinExistence type="predicted"/>
<organism evidence="2 3">
    <name type="scientific">Paenibacillus rigui</name>
    <dbReference type="NCBI Taxonomy" id="554312"/>
    <lineage>
        <taxon>Bacteria</taxon>
        <taxon>Bacillati</taxon>
        <taxon>Bacillota</taxon>
        <taxon>Bacilli</taxon>
        <taxon>Bacillales</taxon>
        <taxon>Paenibacillaceae</taxon>
        <taxon>Paenibacillus</taxon>
    </lineage>
</organism>
<keyword evidence="3" id="KW-1185">Reference proteome</keyword>
<dbReference type="Proteomes" id="UP000215509">
    <property type="component" value="Unassembled WGS sequence"/>
</dbReference>
<protein>
    <recommendedName>
        <fullName evidence="1">General stress protein 17M-like domain-containing protein</fullName>
    </recommendedName>
</protein>
<gene>
    <name evidence="2" type="ORF">CF651_04550</name>
</gene>
<accession>A0A229UVH2</accession>
<feature type="domain" description="General stress protein 17M-like" evidence="1">
    <location>
        <begin position="4"/>
        <end position="99"/>
    </location>
</feature>
<sequence length="146" mass="16705">MESKVKLVTREEQAIEEIRAFRREGYALEEIYVLAHDDKTVDGLASLTDTNKIGLYEEGIANTFANLFRSRGDQLRSKMTSLGLSETEAEHYEKELDQGKIMVMVWFDETDSGSMEAHRRVRRRDDYVVPSTGIYMADRHGPNGIV</sequence>
<comment type="caution">
    <text evidence="2">The sequence shown here is derived from an EMBL/GenBank/DDBJ whole genome shotgun (WGS) entry which is preliminary data.</text>
</comment>
<evidence type="ECO:0000259" key="1">
    <source>
        <dbReference type="Pfam" id="PF11181"/>
    </source>
</evidence>
<dbReference type="EMBL" id="NMQW01000004">
    <property type="protein sequence ID" value="OXM87597.1"/>
    <property type="molecule type" value="Genomic_DNA"/>
</dbReference>
<evidence type="ECO:0000313" key="2">
    <source>
        <dbReference type="EMBL" id="OXM87597.1"/>
    </source>
</evidence>
<dbReference type="Pfam" id="PF11181">
    <property type="entry name" value="YflT"/>
    <property type="match status" value="1"/>
</dbReference>
<dbReference type="RefSeq" id="WP_094013672.1">
    <property type="nucleotide sequence ID" value="NZ_NMQW01000004.1"/>
</dbReference>
<dbReference type="InterPro" id="IPR025889">
    <property type="entry name" value="GSP17M-like_dom"/>
</dbReference>
<dbReference type="AlphaFoldDB" id="A0A229UVH2"/>
<name>A0A229UVH2_9BACL</name>